<protein>
    <submittedName>
        <fullName evidence="1">Uncharacterized protein</fullName>
    </submittedName>
</protein>
<dbReference type="EMBL" id="JAMKFB020000399">
    <property type="protein sequence ID" value="KAL0149562.1"/>
    <property type="molecule type" value="Genomic_DNA"/>
</dbReference>
<accession>A0ABD0MLC8</accession>
<name>A0ABD0MLC8_CIRMR</name>
<keyword evidence="2" id="KW-1185">Reference proteome</keyword>
<evidence type="ECO:0000313" key="1">
    <source>
        <dbReference type="EMBL" id="KAL0149562.1"/>
    </source>
</evidence>
<evidence type="ECO:0000313" key="2">
    <source>
        <dbReference type="Proteomes" id="UP001529510"/>
    </source>
</evidence>
<comment type="caution">
    <text evidence="1">The sequence shown here is derived from an EMBL/GenBank/DDBJ whole genome shotgun (WGS) entry which is preliminary data.</text>
</comment>
<reference evidence="1 2" key="1">
    <citation type="submission" date="2024-05" db="EMBL/GenBank/DDBJ databases">
        <title>Genome sequencing and assembly of Indian major carp, Cirrhinus mrigala (Hamilton, 1822).</title>
        <authorList>
            <person name="Mohindra V."/>
            <person name="Chowdhury L.M."/>
            <person name="Lal K."/>
            <person name="Jena J.K."/>
        </authorList>
    </citation>
    <scope>NUCLEOTIDE SEQUENCE [LARGE SCALE GENOMIC DNA]</scope>
    <source>
        <strain evidence="1">CM1030</strain>
        <tissue evidence="1">Blood</tissue>
    </source>
</reference>
<gene>
    <name evidence="1" type="ORF">M9458_055089</name>
</gene>
<dbReference type="Proteomes" id="UP001529510">
    <property type="component" value="Unassembled WGS sequence"/>
</dbReference>
<dbReference type="AlphaFoldDB" id="A0ABD0MLC8"/>
<organism evidence="1 2">
    <name type="scientific">Cirrhinus mrigala</name>
    <name type="common">Mrigala</name>
    <dbReference type="NCBI Taxonomy" id="683832"/>
    <lineage>
        <taxon>Eukaryota</taxon>
        <taxon>Metazoa</taxon>
        <taxon>Chordata</taxon>
        <taxon>Craniata</taxon>
        <taxon>Vertebrata</taxon>
        <taxon>Euteleostomi</taxon>
        <taxon>Actinopterygii</taxon>
        <taxon>Neopterygii</taxon>
        <taxon>Teleostei</taxon>
        <taxon>Ostariophysi</taxon>
        <taxon>Cypriniformes</taxon>
        <taxon>Cyprinidae</taxon>
        <taxon>Labeoninae</taxon>
        <taxon>Labeonini</taxon>
        <taxon>Cirrhinus</taxon>
    </lineage>
</organism>
<proteinExistence type="predicted"/>
<feature type="non-terminal residue" evidence="1">
    <location>
        <position position="1"/>
    </location>
</feature>
<sequence>RTRSTSVSTAAQRSHRSVHFHCRKGCSGPEQACFIFIDKYAEICVSISS</sequence>